<evidence type="ECO:0000256" key="5">
    <source>
        <dbReference type="PIRSR" id="PIRSR001221-1"/>
    </source>
</evidence>
<comment type="catalytic activity">
    <reaction evidence="1">
        <text>a monocarboxylic acid amide + H2O = a monocarboxylate + NH4(+)</text>
        <dbReference type="Rhea" id="RHEA:12020"/>
        <dbReference type="ChEBI" id="CHEBI:15377"/>
        <dbReference type="ChEBI" id="CHEBI:28938"/>
        <dbReference type="ChEBI" id="CHEBI:35757"/>
        <dbReference type="ChEBI" id="CHEBI:83628"/>
        <dbReference type="EC" id="3.5.1.4"/>
    </reaction>
</comment>
<keyword evidence="4" id="KW-0378">Hydrolase</keyword>
<dbReference type="PIRSF" id="PIRSF001221">
    <property type="entry name" value="Amidase_fungi"/>
    <property type="match status" value="1"/>
</dbReference>
<keyword evidence="8" id="KW-1185">Reference proteome</keyword>
<gene>
    <name evidence="7" type="ORF">PSFLO_06945</name>
</gene>
<evidence type="ECO:0000256" key="1">
    <source>
        <dbReference type="ARBA" id="ARBA00001311"/>
    </source>
</evidence>
<organism evidence="7 8">
    <name type="scientific">Pseudozyma flocculosa</name>
    <dbReference type="NCBI Taxonomy" id="84751"/>
    <lineage>
        <taxon>Eukaryota</taxon>
        <taxon>Fungi</taxon>
        <taxon>Dikarya</taxon>
        <taxon>Basidiomycota</taxon>
        <taxon>Ustilaginomycotina</taxon>
        <taxon>Ustilaginomycetes</taxon>
        <taxon>Ustilaginales</taxon>
        <taxon>Ustilaginaceae</taxon>
        <taxon>Pseudozyma</taxon>
    </lineage>
</organism>
<dbReference type="InterPro" id="IPR020556">
    <property type="entry name" value="Amidase_CS"/>
</dbReference>
<evidence type="ECO:0000256" key="4">
    <source>
        <dbReference type="ARBA" id="ARBA00022801"/>
    </source>
</evidence>
<dbReference type="AlphaFoldDB" id="A0A5C3FAH8"/>
<dbReference type="PANTHER" id="PTHR46072">
    <property type="entry name" value="AMIDASE-RELATED-RELATED"/>
    <property type="match status" value="1"/>
</dbReference>
<evidence type="ECO:0000256" key="2">
    <source>
        <dbReference type="ARBA" id="ARBA00009199"/>
    </source>
</evidence>
<feature type="domain" description="Amidase" evidence="6">
    <location>
        <begin position="313"/>
        <end position="584"/>
    </location>
</feature>
<dbReference type="GO" id="GO:0004040">
    <property type="term" value="F:amidase activity"/>
    <property type="evidence" value="ECO:0007669"/>
    <property type="project" value="UniProtKB-EC"/>
</dbReference>
<feature type="active site" description="Acyl-ester intermediate" evidence="5">
    <location>
        <position position="266"/>
    </location>
</feature>
<proteinExistence type="inferred from homology"/>
<dbReference type="PANTHER" id="PTHR46072:SF4">
    <property type="entry name" value="AMIDASE C550.07-RELATED"/>
    <property type="match status" value="1"/>
</dbReference>
<evidence type="ECO:0000313" key="8">
    <source>
        <dbReference type="Proteomes" id="UP000323386"/>
    </source>
</evidence>
<dbReference type="EMBL" id="OOIP01000027">
    <property type="protein sequence ID" value="SPO41463.1"/>
    <property type="molecule type" value="Genomic_DNA"/>
</dbReference>
<evidence type="ECO:0000259" key="6">
    <source>
        <dbReference type="Pfam" id="PF01425"/>
    </source>
</evidence>
<evidence type="ECO:0000313" key="7">
    <source>
        <dbReference type="EMBL" id="SPO41463.1"/>
    </source>
</evidence>
<accession>A0A5C3FAH8</accession>
<dbReference type="EC" id="3.5.1.4" evidence="3"/>
<feature type="domain" description="Amidase" evidence="6">
    <location>
        <begin position="77"/>
        <end position="155"/>
    </location>
</feature>
<sequence length="597" mass="65743">MSVQPDYHGCADWRAIADLHQTTLAIPEHLISSDPALQQWRLRANQDLEPPSARSQHGKDATSLVGLMKSGAVKVEDVTRSFLARAAVVHQATGCLSHFFHDLALHRARLLDAKRAELDRLGRLDQLGACFGLPISIKGHLHYAGKGSQRGFVFDVLPDPTAHPLVRSNLTQEQVAYLAATQGGFINDPPADSHLVSLLLDADVVILAKTAMPQGVMHLDTRSNLYGQTLNPWNLALSPGGSSGGESALVAGGGTALGVGSDIGGSVRQPSGVCNLYGLRPTTLRLPYNGRTRPWAQEHNLFPIPWRRVDGLLEPSADAPPRTIVVGVMLEDGVVRPTAPVRRAMTTWLSRLQSASAQARMPTRFELKLYKPGTLHRRSWDLIRSLYFMDSGKLFHLLAKATGEPLLPLTQFILQPDFVRAAQNDLAADAAGDSTRKRDEMSATEVWAMVREREALRKESLRLWNQLGLDCLLCPVMGSVAPRPGKIKYWGYTSAFNLVDYPGIAFPSGLVADSAKDREYEASESAAAQPGQGAEAWRYDAWRSDLGEFDRENREEYEAHRGVFDGAPIGLQLIGRRYQDEELCKYLELLEHAYRRG</sequence>
<dbReference type="Pfam" id="PF01425">
    <property type="entry name" value="Amidase"/>
    <property type="match status" value="3"/>
</dbReference>
<evidence type="ECO:0000256" key="3">
    <source>
        <dbReference type="ARBA" id="ARBA00012922"/>
    </source>
</evidence>
<reference evidence="7 8" key="1">
    <citation type="submission" date="2018-03" db="EMBL/GenBank/DDBJ databases">
        <authorList>
            <person name="Guldener U."/>
        </authorList>
    </citation>
    <scope>NUCLEOTIDE SEQUENCE [LARGE SCALE GENOMIC DNA]</scope>
    <source>
        <strain evidence="7 8">DAOM196992</strain>
    </source>
</reference>
<dbReference type="InterPro" id="IPR023631">
    <property type="entry name" value="Amidase_dom"/>
</dbReference>
<dbReference type="PROSITE" id="PS00571">
    <property type="entry name" value="AMIDASES"/>
    <property type="match status" value="1"/>
</dbReference>
<feature type="active site" description="Charge relay system" evidence="5">
    <location>
        <position position="242"/>
    </location>
</feature>
<dbReference type="Proteomes" id="UP000323386">
    <property type="component" value="Unassembled WGS sequence"/>
</dbReference>
<protein>
    <recommendedName>
        <fullName evidence="3">amidase</fullName>
        <ecNumber evidence="3">3.5.1.4</ecNumber>
    </recommendedName>
</protein>
<name>A0A5C3FAH8_9BASI</name>
<feature type="domain" description="Amidase" evidence="6">
    <location>
        <begin position="188"/>
        <end position="292"/>
    </location>
</feature>
<dbReference type="OrthoDB" id="6428749at2759"/>
<comment type="similarity">
    <text evidence="2">Belongs to the amidase family.</text>
</comment>
<dbReference type="InterPro" id="IPR036928">
    <property type="entry name" value="AS_sf"/>
</dbReference>
<feature type="active site" description="Charge relay system" evidence="5">
    <location>
        <position position="138"/>
    </location>
</feature>
<dbReference type="Gene3D" id="3.90.1300.10">
    <property type="entry name" value="Amidase signature (AS) domain"/>
    <property type="match status" value="2"/>
</dbReference>
<dbReference type="SUPFAM" id="SSF75304">
    <property type="entry name" value="Amidase signature (AS) enzymes"/>
    <property type="match status" value="1"/>
</dbReference>